<dbReference type="AlphaFoldDB" id="A0A1C4AXE2"/>
<evidence type="ECO:0000259" key="7">
    <source>
        <dbReference type="Pfam" id="PF14322"/>
    </source>
</evidence>
<evidence type="ECO:0000313" key="9">
    <source>
        <dbReference type="Proteomes" id="UP000242818"/>
    </source>
</evidence>
<dbReference type="Gene3D" id="1.25.40.390">
    <property type="match status" value="1"/>
</dbReference>
<dbReference type="InterPro" id="IPR011990">
    <property type="entry name" value="TPR-like_helical_dom_sf"/>
</dbReference>
<proteinExistence type="inferred from homology"/>
<comment type="similarity">
    <text evidence="2">Belongs to the SusD family.</text>
</comment>
<feature type="domain" description="RagB/SusD" evidence="6">
    <location>
        <begin position="362"/>
        <end position="454"/>
    </location>
</feature>
<dbReference type="Pfam" id="PF14322">
    <property type="entry name" value="SusD-like_3"/>
    <property type="match status" value="1"/>
</dbReference>
<comment type="subcellular location">
    <subcellularLocation>
        <location evidence="1">Cell outer membrane</location>
    </subcellularLocation>
</comment>
<dbReference type="STRING" id="1335309.GA0116948_102329"/>
<keyword evidence="9" id="KW-1185">Reference proteome</keyword>
<evidence type="ECO:0000256" key="3">
    <source>
        <dbReference type="ARBA" id="ARBA00022729"/>
    </source>
</evidence>
<name>A0A1C4AXE2_9BACT</name>
<keyword evidence="3" id="KW-0732">Signal</keyword>
<dbReference type="SUPFAM" id="SSF48452">
    <property type="entry name" value="TPR-like"/>
    <property type="match status" value="1"/>
</dbReference>
<evidence type="ECO:0000259" key="6">
    <source>
        <dbReference type="Pfam" id="PF07980"/>
    </source>
</evidence>
<dbReference type="OrthoDB" id="1097962at2"/>
<gene>
    <name evidence="8" type="ORF">GA0116948_102329</name>
</gene>
<keyword evidence="5" id="KW-0998">Cell outer membrane</keyword>
<evidence type="ECO:0000256" key="5">
    <source>
        <dbReference type="ARBA" id="ARBA00023237"/>
    </source>
</evidence>
<dbReference type="RefSeq" id="WP_089709450.1">
    <property type="nucleotide sequence ID" value="NZ_FMAR01000002.1"/>
</dbReference>
<dbReference type="EMBL" id="FMAR01000002">
    <property type="protein sequence ID" value="SCB99255.1"/>
    <property type="molecule type" value="Genomic_DNA"/>
</dbReference>
<sequence length="488" mass="55097">MKKIFIAILLIGSLASCKKWLDVKPQTQISADELFNTEDGFKEAINGMYSKMATTDMFGRELSAGQLEAVGQSLYADPLTDNNGYRQSQLYNYKNQSFINRKDSIWKGYYAVIANANNLLEHIDVQKNLFKGVNYNLIKGEALALRGFCHFDVLRLFANTYYNKTDGQGVPYSTKFTRDASPLYKISEVLTMVTKDLTDAKNLLAGIDPIVDKSYKVGYGKVDTATENTDPELFHQFRRTHINYYAVCGELARVYLYAGDYANALSNALEVINANKFPWSAQSDVVNANTQLRDWIMYKEIIFGIYAPNASYSLDQLLGQNTTGLYLPIAGGDNLFEASTSAGGNDLRYKTWVQVQAGATPFYKLMKYYRDGTSNLYDQMVPAIRLSEMYYIAAEATFDQSPSDACNYYNTVRFNRNIGDSLQTTNKDEFLQALTKEARKEFIGEGQIFYMYKRLNMPIISVAGTPIAATPAIMTWPFPDDELTYANR</sequence>
<dbReference type="PROSITE" id="PS51257">
    <property type="entry name" value="PROKAR_LIPOPROTEIN"/>
    <property type="match status" value="1"/>
</dbReference>
<feature type="domain" description="SusD-like N-terminal" evidence="7">
    <location>
        <begin position="19"/>
        <end position="205"/>
    </location>
</feature>
<dbReference type="Proteomes" id="UP000242818">
    <property type="component" value="Unassembled WGS sequence"/>
</dbReference>
<keyword evidence="4" id="KW-0472">Membrane</keyword>
<reference evidence="8 9" key="1">
    <citation type="submission" date="2016-08" db="EMBL/GenBank/DDBJ databases">
        <authorList>
            <person name="Seilhamer J.J."/>
        </authorList>
    </citation>
    <scope>NUCLEOTIDE SEQUENCE [LARGE SCALE GENOMIC DNA]</scope>
    <source>
        <strain evidence="8 9">A37T2</strain>
    </source>
</reference>
<dbReference type="GO" id="GO:0009279">
    <property type="term" value="C:cell outer membrane"/>
    <property type="evidence" value="ECO:0007669"/>
    <property type="project" value="UniProtKB-SubCell"/>
</dbReference>
<organism evidence="8 9">
    <name type="scientific">Chitinophaga costaii</name>
    <dbReference type="NCBI Taxonomy" id="1335309"/>
    <lineage>
        <taxon>Bacteria</taxon>
        <taxon>Pseudomonadati</taxon>
        <taxon>Bacteroidota</taxon>
        <taxon>Chitinophagia</taxon>
        <taxon>Chitinophagales</taxon>
        <taxon>Chitinophagaceae</taxon>
        <taxon>Chitinophaga</taxon>
    </lineage>
</organism>
<accession>A0A1C4AXE2</accession>
<evidence type="ECO:0000256" key="2">
    <source>
        <dbReference type="ARBA" id="ARBA00006275"/>
    </source>
</evidence>
<evidence type="ECO:0000256" key="4">
    <source>
        <dbReference type="ARBA" id="ARBA00023136"/>
    </source>
</evidence>
<evidence type="ECO:0000313" key="8">
    <source>
        <dbReference type="EMBL" id="SCB99255.1"/>
    </source>
</evidence>
<dbReference type="InterPro" id="IPR033985">
    <property type="entry name" value="SusD-like_N"/>
</dbReference>
<evidence type="ECO:0000256" key="1">
    <source>
        <dbReference type="ARBA" id="ARBA00004442"/>
    </source>
</evidence>
<dbReference type="InterPro" id="IPR012944">
    <property type="entry name" value="SusD_RagB_dom"/>
</dbReference>
<dbReference type="Pfam" id="PF07980">
    <property type="entry name" value="SusD_RagB"/>
    <property type="match status" value="1"/>
</dbReference>
<protein>
    <submittedName>
        <fullName evidence="8">SusD family protein</fullName>
    </submittedName>
</protein>